<proteinExistence type="predicted"/>
<protein>
    <submittedName>
        <fullName evidence="1">Uncharacterized protein</fullName>
    </submittedName>
</protein>
<evidence type="ECO:0000313" key="2">
    <source>
        <dbReference type="Proteomes" id="UP001222325"/>
    </source>
</evidence>
<reference evidence="1" key="1">
    <citation type="submission" date="2023-03" db="EMBL/GenBank/DDBJ databases">
        <title>Massive genome expansion in bonnet fungi (Mycena s.s.) driven by repeated elements and novel gene families across ecological guilds.</title>
        <authorList>
            <consortium name="Lawrence Berkeley National Laboratory"/>
            <person name="Harder C.B."/>
            <person name="Miyauchi S."/>
            <person name="Viragh M."/>
            <person name="Kuo A."/>
            <person name="Thoen E."/>
            <person name="Andreopoulos B."/>
            <person name="Lu D."/>
            <person name="Skrede I."/>
            <person name="Drula E."/>
            <person name="Henrissat B."/>
            <person name="Morin E."/>
            <person name="Kohler A."/>
            <person name="Barry K."/>
            <person name="LaButti K."/>
            <person name="Morin E."/>
            <person name="Salamov A."/>
            <person name="Lipzen A."/>
            <person name="Mereny Z."/>
            <person name="Hegedus B."/>
            <person name="Baldrian P."/>
            <person name="Stursova M."/>
            <person name="Weitz H."/>
            <person name="Taylor A."/>
            <person name="Grigoriev I.V."/>
            <person name="Nagy L.G."/>
            <person name="Martin F."/>
            <person name="Kauserud H."/>
        </authorList>
    </citation>
    <scope>NUCLEOTIDE SEQUENCE</scope>
    <source>
        <strain evidence="1">CBHHK173m</strain>
    </source>
</reference>
<comment type="caution">
    <text evidence="1">The sequence shown here is derived from an EMBL/GenBank/DDBJ whole genome shotgun (WGS) entry which is preliminary data.</text>
</comment>
<keyword evidence="2" id="KW-1185">Reference proteome</keyword>
<organism evidence="1 2">
    <name type="scientific">Mycena belliarum</name>
    <dbReference type="NCBI Taxonomy" id="1033014"/>
    <lineage>
        <taxon>Eukaryota</taxon>
        <taxon>Fungi</taxon>
        <taxon>Dikarya</taxon>
        <taxon>Basidiomycota</taxon>
        <taxon>Agaricomycotina</taxon>
        <taxon>Agaricomycetes</taxon>
        <taxon>Agaricomycetidae</taxon>
        <taxon>Agaricales</taxon>
        <taxon>Marasmiineae</taxon>
        <taxon>Mycenaceae</taxon>
        <taxon>Mycena</taxon>
    </lineage>
</organism>
<dbReference type="AlphaFoldDB" id="A0AAD6XDA6"/>
<evidence type="ECO:0000313" key="1">
    <source>
        <dbReference type="EMBL" id="KAJ7064408.1"/>
    </source>
</evidence>
<name>A0AAD6XDA6_9AGAR</name>
<dbReference type="EMBL" id="JARJCN010000190">
    <property type="protein sequence ID" value="KAJ7064408.1"/>
    <property type="molecule type" value="Genomic_DNA"/>
</dbReference>
<gene>
    <name evidence="1" type="ORF">B0H15DRAFT_187473</name>
</gene>
<dbReference type="Proteomes" id="UP001222325">
    <property type="component" value="Unassembled WGS sequence"/>
</dbReference>
<accession>A0AAD6XDA6</accession>
<sequence length="215" mass="24313">MQRIHKARMGVLADQRPLNSSLMHDRAQLLASLLVGSVALIPDNTLRYISVGLSASLAVIHALYLKRPVTQLRRLEAVIESTDEMIRCAKALCPREHLMLSEQGMRLLEVRRAASMITCRILETRRFTLRKYALLSRDIAECTRDAESIRTAVQLTLEAERQRRFAQDINETEGMLATIRGYGAFWMGINSRGPRALGWNYSGTAREEDVHAYSA</sequence>